<gene>
    <name evidence="2" type="ORF">A3L11_02675</name>
</gene>
<dbReference type="GO" id="GO:0008237">
    <property type="term" value="F:metallopeptidase activity"/>
    <property type="evidence" value="ECO:0007669"/>
    <property type="project" value="InterPro"/>
</dbReference>
<dbReference type="Gene3D" id="1.10.390.10">
    <property type="entry name" value="Neutral Protease Domain 2"/>
    <property type="match status" value="1"/>
</dbReference>
<dbReference type="Pfam" id="PF01433">
    <property type="entry name" value="Peptidase_M1"/>
    <property type="match status" value="1"/>
</dbReference>
<evidence type="ECO:0000259" key="1">
    <source>
        <dbReference type="Pfam" id="PF01433"/>
    </source>
</evidence>
<dbReference type="SUPFAM" id="SSF55486">
    <property type="entry name" value="Metalloproteases ('zincins'), catalytic domain"/>
    <property type="match status" value="1"/>
</dbReference>
<accession>A0A2Z2MNH0</accession>
<evidence type="ECO:0000313" key="3">
    <source>
        <dbReference type="Proteomes" id="UP000250125"/>
    </source>
</evidence>
<dbReference type="GeneID" id="33317107"/>
<keyword evidence="3" id="KW-1185">Reference proteome</keyword>
<dbReference type="GO" id="GO:0008270">
    <property type="term" value="F:zinc ion binding"/>
    <property type="evidence" value="ECO:0007669"/>
    <property type="project" value="InterPro"/>
</dbReference>
<dbReference type="OrthoDB" id="139771at2157"/>
<dbReference type="Proteomes" id="UP000250125">
    <property type="component" value="Chromosome"/>
</dbReference>
<name>A0A2Z2MNH0_9EURY</name>
<organism evidence="2 3">
    <name type="scientific">Thermococcus siculi</name>
    <dbReference type="NCBI Taxonomy" id="72803"/>
    <lineage>
        <taxon>Archaea</taxon>
        <taxon>Methanobacteriati</taxon>
        <taxon>Methanobacteriota</taxon>
        <taxon>Thermococci</taxon>
        <taxon>Thermococcales</taxon>
        <taxon>Thermococcaceae</taxon>
        <taxon>Thermococcus</taxon>
    </lineage>
</organism>
<dbReference type="AlphaFoldDB" id="A0A2Z2MNH0"/>
<dbReference type="KEGG" id="tsl:A3L11_02675"/>
<dbReference type="InterPro" id="IPR014782">
    <property type="entry name" value="Peptidase_M1_dom"/>
</dbReference>
<proteinExistence type="predicted"/>
<dbReference type="InterPro" id="IPR027268">
    <property type="entry name" value="Peptidase_M4/M1_CTD_sf"/>
</dbReference>
<reference evidence="2 3" key="1">
    <citation type="submission" date="2016-04" db="EMBL/GenBank/DDBJ databases">
        <title>Complete genome sequence of Thermococcus siculi type strain RG-20.</title>
        <authorList>
            <person name="Oger P.M."/>
        </authorList>
    </citation>
    <scope>NUCLEOTIDE SEQUENCE [LARGE SCALE GENOMIC DNA]</scope>
    <source>
        <strain evidence="2 3">RG-20</strain>
    </source>
</reference>
<protein>
    <recommendedName>
        <fullName evidence="1">Peptidase M1 membrane alanine aminopeptidase domain-containing protein</fullName>
    </recommendedName>
</protein>
<evidence type="ECO:0000313" key="2">
    <source>
        <dbReference type="EMBL" id="ASJ08187.1"/>
    </source>
</evidence>
<sequence>MRKGILAFLIILIVLVSGCLGGGSTSTTSSSPSKTTPLATKSPIKEKPAPLKFLYPESPKVVNWSYEEAYRFFANNYSKVPYSQYGNITVNYSDGTFHGRYEFVLTNFTSGVLYLARLVTPKDPLTLKITIGGVPLNLSRVNAYRWTFSNGAGIEFYAVNVSTNLTELHGVATYEFRYLPNEDYIFELISNDIHFGTDFSWWEFASRNVSVKVLVRFPENTIFVLFGYGIVRSGMEVTYDSASQGGFILYLPNLEWKTFEIGGTNYTVYFPSDKYSEEGFNILKAELAFAMNLYANMTGISPARKFDVVFYPDYQRMMYKRFGSAPFAVNRGHVIIVNCPVDIRDSAVNYASVIFHEVAHEWAGYYARFRFIHEPLATFMQMEAYGKWDPEGYPLWLDNNEHGTVLYGNTVSFYELLHLIEERSRSSYSSTSWRANPYFYTLYWKGAFVIRSLRLVIGEEKFSKGFKELFHRCHDSWCNVTDFQRTFEDVSGENLTWFFNEWFNSTLVPDYNVTNLSVESNGNGYTLTFTITDVSNFTMPVPIRIYLEDGSHVDRTVWVNDTATVNIELPQKPVEIVIDPNEVMVNVNREFEVDGIKVRVN</sequence>
<dbReference type="PROSITE" id="PS51257">
    <property type="entry name" value="PROKAR_LIPOPROTEIN"/>
    <property type="match status" value="1"/>
</dbReference>
<feature type="domain" description="Peptidase M1 membrane alanine aminopeptidase" evidence="1">
    <location>
        <begin position="304"/>
        <end position="502"/>
    </location>
</feature>
<dbReference type="RefSeq" id="WP_088855427.1">
    <property type="nucleotide sequence ID" value="NZ_CP015103.1"/>
</dbReference>
<dbReference type="EMBL" id="CP015103">
    <property type="protein sequence ID" value="ASJ08187.1"/>
    <property type="molecule type" value="Genomic_DNA"/>
</dbReference>